<evidence type="ECO:0000256" key="2">
    <source>
        <dbReference type="ARBA" id="ARBA00012446"/>
    </source>
</evidence>
<dbReference type="Pfam" id="PF00450">
    <property type="entry name" value="Peptidase_S10"/>
    <property type="match status" value="2"/>
</dbReference>
<feature type="chain" id="PRO_5012973714" description="carboxypeptidase C" evidence="7">
    <location>
        <begin position="22"/>
        <end position="396"/>
    </location>
</feature>
<accession>A0A1M2VTQ3</accession>
<feature type="signal peptide" evidence="7">
    <location>
        <begin position="1"/>
        <end position="21"/>
    </location>
</feature>
<keyword evidence="5" id="KW-0378">Hydrolase</keyword>
<gene>
    <name evidence="8" type="ORF">TRAPUB_12498</name>
</gene>
<dbReference type="InterPro" id="IPR001563">
    <property type="entry name" value="Peptidase_S10"/>
</dbReference>
<dbReference type="EC" id="3.4.16.5" evidence="2"/>
<dbReference type="PANTHER" id="PTHR11802">
    <property type="entry name" value="SERINE PROTEASE FAMILY S10 SERINE CARBOXYPEPTIDASE"/>
    <property type="match status" value="1"/>
</dbReference>
<dbReference type="OMA" id="PICSGVN"/>
<dbReference type="Gene3D" id="3.40.50.12670">
    <property type="match status" value="1"/>
</dbReference>
<organism evidence="8 9">
    <name type="scientific">Trametes pubescens</name>
    <name type="common">White-rot fungus</name>
    <dbReference type="NCBI Taxonomy" id="154538"/>
    <lineage>
        <taxon>Eukaryota</taxon>
        <taxon>Fungi</taxon>
        <taxon>Dikarya</taxon>
        <taxon>Basidiomycota</taxon>
        <taxon>Agaricomycotina</taxon>
        <taxon>Agaricomycetes</taxon>
        <taxon>Polyporales</taxon>
        <taxon>Polyporaceae</taxon>
        <taxon>Trametes</taxon>
    </lineage>
</organism>
<evidence type="ECO:0000256" key="4">
    <source>
        <dbReference type="ARBA" id="ARBA00022670"/>
    </source>
</evidence>
<dbReference type="Proteomes" id="UP000184267">
    <property type="component" value="Unassembled WGS sequence"/>
</dbReference>
<dbReference type="AlphaFoldDB" id="A0A1M2VTQ3"/>
<sequence length="396" mass="43411">MTHTLAALLALTVAVSGAVSGEYPSPPPWSVLSVQESNPTTPYTEYNAELFTPVEELGALSASEFTTLSHPAFPHHSARVKQSHFCDESVRINGPNATVPFEYSWTEHANVFFIDQPVGVGFSYAEYGESVDNTIDASKDIAGFIAIFFERFTRFKGRPLHLAGKSYAVRLFGACTSANQLKMGFPGPLLACICVRDIRPERTAGGARDGLSSVMIGNGATEWMSLILSWYDARCADPIFPPVDDIADVQRYLRLPDVQAAIGVDPAVRGNFSITSWRVNLAFIAGLDLYSYRADHYLAALLERGVRVLVYVGSNDWVANWIGNDRMTRSLEWTGNGAFRAQPLWVWFVDGEAAGLTRSGSGLTFATIADAGHLAPYDQPVRSLALANRWFAREEL</sequence>
<dbReference type="STRING" id="154538.A0A1M2VTQ3"/>
<dbReference type="GO" id="GO:0000324">
    <property type="term" value="C:fungal-type vacuole"/>
    <property type="evidence" value="ECO:0007669"/>
    <property type="project" value="TreeGrafter"/>
</dbReference>
<dbReference type="InterPro" id="IPR033124">
    <property type="entry name" value="Ser_caboxypep_his_AS"/>
</dbReference>
<keyword evidence="3 8" id="KW-0121">Carboxypeptidase</keyword>
<keyword evidence="7" id="KW-0732">Signal</keyword>
<keyword evidence="6" id="KW-0325">Glycoprotein</keyword>
<dbReference type="PANTHER" id="PTHR11802:SF113">
    <property type="entry name" value="SERINE CARBOXYPEPTIDASE CTSA-4.1"/>
    <property type="match status" value="1"/>
</dbReference>
<comment type="similarity">
    <text evidence="1">Belongs to the peptidase S10 family.</text>
</comment>
<evidence type="ECO:0000256" key="6">
    <source>
        <dbReference type="ARBA" id="ARBA00023180"/>
    </source>
</evidence>
<dbReference type="Gene3D" id="3.40.50.1820">
    <property type="entry name" value="alpha/beta hydrolase"/>
    <property type="match status" value="1"/>
</dbReference>
<proteinExistence type="inferred from homology"/>
<evidence type="ECO:0000256" key="1">
    <source>
        <dbReference type="ARBA" id="ARBA00009431"/>
    </source>
</evidence>
<protein>
    <recommendedName>
        <fullName evidence="2">carboxypeptidase C</fullName>
        <ecNumber evidence="2">3.4.16.5</ecNumber>
    </recommendedName>
</protein>
<keyword evidence="4" id="KW-0645">Protease</keyword>
<reference evidence="8 9" key="1">
    <citation type="submission" date="2016-10" db="EMBL/GenBank/DDBJ databases">
        <title>Genome sequence of the basidiomycete white-rot fungus Trametes pubescens.</title>
        <authorList>
            <person name="Makela M.R."/>
            <person name="Granchi Z."/>
            <person name="Peng M."/>
            <person name="De Vries R.P."/>
            <person name="Grigoriev I."/>
            <person name="Riley R."/>
            <person name="Hilden K."/>
        </authorList>
    </citation>
    <scope>NUCLEOTIDE SEQUENCE [LARGE SCALE GENOMIC DNA]</scope>
    <source>
        <strain evidence="8 9">FBCC735</strain>
    </source>
</reference>
<dbReference type="InterPro" id="IPR029058">
    <property type="entry name" value="AB_hydrolase_fold"/>
</dbReference>
<evidence type="ECO:0000313" key="8">
    <source>
        <dbReference type="EMBL" id="OJT10991.1"/>
    </source>
</evidence>
<dbReference type="SUPFAM" id="SSF53474">
    <property type="entry name" value="alpha/beta-Hydrolases"/>
    <property type="match status" value="1"/>
</dbReference>
<dbReference type="OrthoDB" id="443318at2759"/>
<evidence type="ECO:0000256" key="3">
    <source>
        <dbReference type="ARBA" id="ARBA00022645"/>
    </source>
</evidence>
<name>A0A1M2VTQ3_TRAPU</name>
<keyword evidence="9" id="KW-1185">Reference proteome</keyword>
<dbReference type="PROSITE" id="PS00560">
    <property type="entry name" value="CARBOXYPEPT_SER_HIS"/>
    <property type="match status" value="1"/>
</dbReference>
<dbReference type="PRINTS" id="PR00724">
    <property type="entry name" value="CRBOXYPTASEC"/>
</dbReference>
<comment type="caution">
    <text evidence="8">The sequence shown here is derived from an EMBL/GenBank/DDBJ whole genome shotgun (WGS) entry which is preliminary data.</text>
</comment>
<dbReference type="GO" id="GO:0004185">
    <property type="term" value="F:serine-type carboxypeptidase activity"/>
    <property type="evidence" value="ECO:0007669"/>
    <property type="project" value="UniProtKB-EC"/>
</dbReference>
<evidence type="ECO:0000256" key="5">
    <source>
        <dbReference type="ARBA" id="ARBA00022801"/>
    </source>
</evidence>
<evidence type="ECO:0000256" key="7">
    <source>
        <dbReference type="SAM" id="SignalP"/>
    </source>
</evidence>
<evidence type="ECO:0000313" key="9">
    <source>
        <dbReference type="Proteomes" id="UP000184267"/>
    </source>
</evidence>
<dbReference type="GO" id="GO:0006508">
    <property type="term" value="P:proteolysis"/>
    <property type="evidence" value="ECO:0007669"/>
    <property type="project" value="UniProtKB-KW"/>
</dbReference>
<dbReference type="EMBL" id="MNAD01000701">
    <property type="protein sequence ID" value="OJT10991.1"/>
    <property type="molecule type" value="Genomic_DNA"/>
</dbReference>